<evidence type="ECO:0000256" key="4">
    <source>
        <dbReference type="ARBA" id="ARBA00022692"/>
    </source>
</evidence>
<keyword evidence="6 8" id="KW-0472">Membrane</keyword>
<feature type="transmembrane region" description="Helical" evidence="8">
    <location>
        <begin position="168"/>
        <end position="189"/>
    </location>
</feature>
<feature type="transmembrane region" description="Helical" evidence="8">
    <location>
        <begin position="47"/>
        <end position="70"/>
    </location>
</feature>
<proteinExistence type="inferred from homology"/>
<dbReference type="PANTHER" id="PTHR20855">
    <property type="entry name" value="ADIPOR/PROGESTIN RECEPTOR-RELATED"/>
    <property type="match status" value="1"/>
</dbReference>
<keyword evidence="5 8" id="KW-1133">Transmembrane helix</keyword>
<evidence type="ECO:0000313" key="9">
    <source>
        <dbReference type="EMBL" id="ABG86380.1"/>
    </source>
</evidence>
<dbReference type="NCBIfam" id="TIGR01065">
    <property type="entry name" value="hlyIII"/>
    <property type="match status" value="1"/>
</dbReference>
<evidence type="ECO:0000256" key="7">
    <source>
        <dbReference type="PIRSR" id="PIRSR604254-1"/>
    </source>
</evidence>
<dbReference type="InterPro" id="IPR005744">
    <property type="entry name" value="Hy-lIII"/>
</dbReference>
<dbReference type="InterPro" id="IPR004254">
    <property type="entry name" value="AdipoR/HlyIII-related"/>
</dbReference>
<dbReference type="Pfam" id="PF03006">
    <property type="entry name" value="HlyIII"/>
    <property type="match status" value="1"/>
</dbReference>
<feature type="binding site" evidence="7">
    <location>
        <position position="194"/>
    </location>
    <ligand>
        <name>Zn(2+)</name>
        <dbReference type="ChEBI" id="CHEBI:29105"/>
    </ligand>
</feature>
<keyword evidence="7" id="KW-0862">Zinc</keyword>
<reference evidence="9 10" key="1">
    <citation type="journal article" date="2006" name="Genome Res.">
        <title>Skewed genomic variability in strains of the toxigenic bacterial pathogen, Clostridium perfringens.</title>
        <authorList>
            <person name="Myers G.S."/>
            <person name="Rasko D.A."/>
            <person name="Cheung J.K."/>
            <person name="Ravel J."/>
            <person name="Seshadri R."/>
            <person name="Deboy R.T."/>
            <person name="Ren Q."/>
            <person name="Varga J."/>
            <person name="Awad M.M."/>
            <person name="Brinkac L.M."/>
            <person name="Daugherty S.C."/>
            <person name="Haft D.H."/>
            <person name="Dodson R.J."/>
            <person name="Madupu R."/>
            <person name="Nelson W.C."/>
            <person name="Rosovitz M.J."/>
            <person name="Sullivan S.A."/>
            <person name="Khouri H."/>
            <person name="Dimitrov G.I."/>
            <person name="Watkins K.L."/>
            <person name="Mulligan S."/>
            <person name="Benton J."/>
            <person name="Radune D."/>
            <person name="Fisher D.J."/>
            <person name="Atkins H.S."/>
            <person name="Hiscox T."/>
            <person name="Jost B.H."/>
            <person name="Billington S.J."/>
            <person name="Songer J.G."/>
            <person name="McClane B.A."/>
            <person name="Titball R.W."/>
            <person name="Rood J.I."/>
            <person name="Melville S.B."/>
            <person name="Paulsen I.T."/>
        </authorList>
    </citation>
    <scope>NUCLEOTIDE SEQUENCE [LARGE SCALE GENOMIC DNA]</scope>
    <source>
        <strain evidence="10">SM101 / Type A</strain>
    </source>
</reference>
<dbReference type="GO" id="GO:0005886">
    <property type="term" value="C:plasma membrane"/>
    <property type="evidence" value="ECO:0007669"/>
    <property type="project" value="UniProtKB-SubCell"/>
</dbReference>
<dbReference type="AlphaFoldDB" id="Q0SRR5"/>
<evidence type="ECO:0000256" key="3">
    <source>
        <dbReference type="ARBA" id="ARBA00022475"/>
    </source>
</evidence>
<sequence length="216" mass="24664">MVIVSEELNFYTKGEEIANAITHGIGVVLAIAGAVLLIVFSSLSGDIYKIVSFTIFGITLFLLYLGSTLYHSIPNKKVKRFLRIIDHSSIYLLIAGTYTPYVLVCLRDNKKAMVIFIMIWVMTILGIVFKFICINKFENLSTLLYIFMGWAVIFVVKDVWQRVPHMSVLWLIIGGLFYTLGCIFFVLDRMPYNHAIWHLFVIGGSISHFFSIILYL</sequence>
<keyword evidence="4 8" id="KW-0812">Transmembrane</keyword>
<dbReference type="EMBL" id="CP000312">
    <property type="protein sequence ID" value="ABG86380.1"/>
    <property type="molecule type" value="Genomic_DNA"/>
</dbReference>
<accession>Q0SRR5</accession>
<keyword evidence="7" id="KW-0479">Metal-binding</keyword>
<comment type="subcellular location">
    <subcellularLocation>
        <location evidence="1">Cell membrane</location>
        <topology evidence="1">Multi-pass membrane protein</topology>
    </subcellularLocation>
</comment>
<dbReference type="GO" id="GO:0046872">
    <property type="term" value="F:metal ion binding"/>
    <property type="evidence" value="ECO:0007669"/>
    <property type="project" value="UniProtKB-KW"/>
</dbReference>
<name>Q0SRR5_CLOPS</name>
<feature type="transmembrane region" description="Helical" evidence="8">
    <location>
        <begin position="195"/>
        <end position="215"/>
    </location>
</feature>
<feature type="transmembrane region" description="Helical" evidence="8">
    <location>
        <begin position="140"/>
        <end position="156"/>
    </location>
</feature>
<evidence type="ECO:0000313" key="10">
    <source>
        <dbReference type="Proteomes" id="UP000001824"/>
    </source>
</evidence>
<evidence type="ECO:0000256" key="8">
    <source>
        <dbReference type="SAM" id="Phobius"/>
    </source>
</evidence>
<dbReference type="GO" id="GO:0140911">
    <property type="term" value="F:pore-forming activity"/>
    <property type="evidence" value="ECO:0007669"/>
    <property type="project" value="InterPro"/>
</dbReference>
<feature type="binding site" evidence="7">
    <location>
        <position position="198"/>
    </location>
    <ligand>
        <name>Zn(2+)</name>
        <dbReference type="ChEBI" id="CHEBI:29105"/>
    </ligand>
</feature>
<evidence type="ECO:0000256" key="6">
    <source>
        <dbReference type="ARBA" id="ARBA00023136"/>
    </source>
</evidence>
<evidence type="ECO:0000256" key="5">
    <source>
        <dbReference type="ARBA" id="ARBA00022989"/>
    </source>
</evidence>
<feature type="transmembrane region" description="Helical" evidence="8">
    <location>
        <begin position="113"/>
        <end position="134"/>
    </location>
</feature>
<organism evidence="9 10">
    <name type="scientific">Clostridium perfringens (strain SM101 / Type A)</name>
    <dbReference type="NCBI Taxonomy" id="289380"/>
    <lineage>
        <taxon>Bacteria</taxon>
        <taxon>Bacillati</taxon>
        <taxon>Bacillota</taxon>
        <taxon>Clostridia</taxon>
        <taxon>Eubacteriales</taxon>
        <taxon>Clostridiaceae</taxon>
        <taxon>Clostridium</taxon>
    </lineage>
</organism>
<dbReference type="Proteomes" id="UP000001824">
    <property type="component" value="Chromosome"/>
</dbReference>
<evidence type="ECO:0000256" key="1">
    <source>
        <dbReference type="ARBA" id="ARBA00004651"/>
    </source>
</evidence>
<dbReference type="PANTHER" id="PTHR20855:SF3">
    <property type="entry name" value="LD03007P"/>
    <property type="match status" value="1"/>
</dbReference>
<keyword evidence="3" id="KW-1003">Cell membrane</keyword>
<evidence type="ECO:0000256" key="2">
    <source>
        <dbReference type="ARBA" id="ARBA00008488"/>
    </source>
</evidence>
<comment type="similarity">
    <text evidence="2">Belongs to the UPF0073 (Hly-III) family.</text>
</comment>
<feature type="binding site" evidence="7">
    <location>
        <position position="71"/>
    </location>
    <ligand>
        <name>Zn(2+)</name>
        <dbReference type="ChEBI" id="CHEBI:29105"/>
    </ligand>
</feature>
<feature type="transmembrane region" description="Helical" evidence="8">
    <location>
        <begin position="90"/>
        <end position="106"/>
    </location>
</feature>
<protein>
    <submittedName>
        <fullName evidence="9">Hemolysin III</fullName>
    </submittedName>
</protein>
<gene>
    <name evidence="9" type="primary">hlyIII</name>
    <name evidence="9" type="ordered locus">CPR_1882</name>
</gene>
<feature type="transmembrane region" description="Helical" evidence="8">
    <location>
        <begin position="20"/>
        <end position="40"/>
    </location>
</feature>
<dbReference type="KEGG" id="cpr:CPR_1882"/>